<keyword evidence="9" id="KW-1185">Reference proteome</keyword>
<dbReference type="GO" id="GO:0004674">
    <property type="term" value="F:protein serine/threonine kinase activity"/>
    <property type="evidence" value="ECO:0007669"/>
    <property type="project" value="TreeGrafter"/>
</dbReference>
<keyword evidence="4" id="KW-1015">Disulfide bond</keyword>
<evidence type="ECO:0000259" key="7">
    <source>
        <dbReference type="Pfam" id="PF06702"/>
    </source>
</evidence>
<dbReference type="PANTHER" id="PTHR12450:SF22">
    <property type="entry name" value="EXTRACELLULAR SERINE_THREONINE PROTEIN CG31145"/>
    <property type="match status" value="1"/>
</dbReference>
<comment type="similarity">
    <text evidence="2">Belongs to the FAM20 family.</text>
</comment>
<proteinExistence type="inferred from homology"/>
<feature type="region of interest" description="Disordered" evidence="6">
    <location>
        <begin position="1"/>
        <end position="38"/>
    </location>
</feature>
<dbReference type="EMBL" id="JARQZJ010000095">
    <property type="protein sequence ID" value="KAK9885430.1"/>
    <property type="molecule type" value="Genomic_DNA"/>
</dbReference>
<dbReference type="InterPro" id="IPR024869">
    <property type="entry name" value="FAM20"/>
</dbReference>
<protein>
    <recommendedName>
        <fullName evidence="7">FAM20 C-terminal domain-containing protein</fullName>
    </recommendedName>
</protein>
<dbReference type="Proteomes" id="UP001431783">
    <property type="component" value="Unassembled WGS sequence"/>
</dbReference>
<feature type="domain" description="FAM20 C-terminal" evidence="7">
    <location>
        <begin position="23"/>
        <end position="79"/>
    </location>
</feature>
<comment type="caution">
    <text evidence="8">The sequence shown here is derived from an EMBL/GenBank/DDBJ whole genome shotgun (WGS) entry which is preliminary data.</text>
</comment>
<dbReference type="GO" id="GO:0005794">
    <property type="term" value="C:Golgi apparatus"/>
    <property type="evidence" value="ECO:0007669"/>
    <property type="project" value="UniProtKB-SubCell"/>
</dbReference>
<organism evidence="8 9">
    <name type="scientific">Henosepilachna vigintioctopunctata</name>
    <dbReference type="NCBI Taxonomy" id="420089"/>
    <lineage>
        <taxon>Eukaryota</taxon>
        <taxon>Metazoa</taxon>
        <taxon>Ecdysozoa</taxon>
        <taxon>Arthropoda</taxon>
        <taxon>Hexapoda</taxon>
        <taxon>Insecta</taxon>
        <taxon>Pterygota</taxon>
        <taxon>Neoptera</taxon>
        <taxon>Endopterygota</taxon>
        <taxon>Coleoptera</taxon>
        <taxon>Polyphaga</taxon>
        <taxon>Cucujiformia</taxon>
        <taxon>Coccinelloidea</taxon>
        <taxon>Coccinellidae</taxon>
        <taxon>Epilachninae</taxon>
        <taxon>Epilachnini</taxon>
        <taxon>Henosepilachna</taxon>
    </lineage>
</organism>
<evidence type="ECO:0000256" key="5">
    <source>
        <dbReference type="ARBA" id="ARBA00023180"/>
    </source>
</evidence>
<gene>
    <name evidence="8" type="ORF">WA026_010927</name>
</gene>
<keyword evidence="3" id="KW-0333">Golgi apparatus</keyword>
<dbReference type="PANTHER" id="PTHR12450">
    <property type="entry name" value="DENTIN MATRIX PROTEIN 4 PROTEIN FAM20"/>
    <property type="match status" value="1"/>
</dbReference>
<evidence type="ECO:0000256" key="6">
    <source>
        <dbReference type="SAM" id="MobiDB-lite"/>
    </source>
</evidence>
<sequence>MTGARGPSRPSGGGDAERVPHARFHNGSPKLSEAMRQSMAKDPIAPILWEPHLAALDRRVEIILKGIRDCIQKNGKENVGENNAENT</sequence>
<evidence type="ECO:0000256" key="2">
    <source>
        <dbReference type="ARBA" id="ARBA00006557"/>
    </source>
</evidence>
<dbReference type="Pfam" id="PF06702">
    <property type="entry name" value="Fam20C"/>
    <property type="match status" value="1"/>
</dbReference>
<feature type="compositionally biased region" description="Low complexity" evidence="6">
    <location>
        <begin position="1"/>
        <end position="10"/>
    </location>
</feature>
<keyword evidence="5" id="KW-0325">Glycoprotein</keyword>
<dbReference type="InterPro" id="IPR009581">
    <property type="entry name" value="FAM20_C"/>
</dbReference>
<comment type="subcellular location">
    <subcellularLocation>
        <location evidence="1">Golgi apparatus</location>
    </subcellularLocation>
</comment>
<evidence type="ECO:0000256" key="3">
    <source>
        <dbReference type="ARBA" id="ARBA00023034"/>
    </source>
</evidence>
<evidence type="ECO:0000256" key="1">
    <source>
        <dbReference type="ARBA" id="ARBA00004555"/>
    </source>
</evidence>
<name>A0AAW1USD3_9CUCU</name>
<evidence type="ECO:0000313" key="9">
    <source>
        <dbReference type="Proteomes" id="UP001431783"/>
    </source>
</evidence>
<reference evidence="8 9" key="1">
    <citation type="submission" date="2023-03" db="EMBL/GenBank/DDBJ databases">
        <title>Genome insight into feeding habits of ladybird beetles.</title>
        <authorList>
            <person name="Li H.-S."/>
            <person name="Huang Y.-H."/>
            <person name="Pang H."/>
        </authorList>
    </citation>
    <scope>NUCLEOTIDE SEQUENCE [LARGE SCALE GENOMIC DNA]</scope>
    <source>
        <strain evidence="8">SYSU_2023b</strain>
        <tissue evidence="8">Whole body</tissue>
    </source>
</reference>
<accession>A0AAW1USD3</accession>
<evidence type="ECO:0000256" key="4">
    <source>
        <dbReference type="ARBA" id="ARBA00023157"/>
    </source>
</evidence>
<evidence type="ECO:0000313" key="8">
    <source>
        <dbReference type="EMBL" id="KAK9885430.1"/>
    </source>
</evidence>
<dbReference type="AlphaFoldDB" id="A0AAW1USD3"/>